<comment type="similarity">
    <text evidence="1">Belongs to the class-IV pyridoxal-phosphate-dependent aminotransferase family.</text>
</comment>
<dbReference type="RefSeq" id="WP_394459950.1">
    <property type="nucleotide sequence ID" value="NZ_JBIGHZ010000002.1"/>
</dbReference>
<protein>
    <submittedName>
        <fullName evidence="2">Aminotransferase class IV</fullName>
    </submittedName>
</protein>
<dbReference type="SUPFAM" id="SSF56752">
    <property type="entry name" value="D-aminoacid aminotransferase-like PLP-dependent enzymes"/>
    <property type="match status" value="1"/>
</dbReference>
<gene>
    <name evidence="2" type="ORF">ACG0Z6_07250</name>
</gene>
<dbReference type="InterPro" id="IPR001544">
    <property type="entry name" value="Aminotrans_IV"/>
</dbReference>
<evidence type="ECO:0000313" key="2">
    <source>
        <dbReference type="EMBL" id="MFG6448044.1"/>
    </source>
</evidence>
<keyword evidence="2" id="KW-0808">Transferase</keyword>
<dbReference type="PANTHER" id="PTHR42743:SF10">
    <property type="entry name" value="D-ALANINE AMINOTRANSFERASE"/>
    <property type="match status" value="1"/>
</dbReference>
<dbReference type="GO" id="GO:0008483">
    <property type="term" value="F:transaminase activity"/>
    <property type="evidence" value="ECO:0007669"/>
    <property type="project" value="UniProtKB-KW"/>
</dbReference>
<dbReference type="PANTHER" id="PTHR42743">
    <property type="entry name" value="AMINO-ACID AMINOTRANSFERASE"/>
    <property type="match status" value="1"/>
</dbReference>
<keyword evidence="2" id="KW-0032">Aminotransferase</keyword>
<keyword evidence="3" id="KW-1185">Reference proteome</keyword>
<dbReference type="Gene3D" id="3.20.10.10">
    <property type="entry name" value="D-amino Acid Aminotransferase, subunit A, domain 2"/>
    <property type="match status" value="1"/>
</dbReference>
<sequence length="292" mass="32168">MTTWTDLPCVLNGQETTLGCAQVSVMDRGFLFGDGVYDVVPVYARRPFRLEAHLARLARSLAAARLNDPLGRAGWAALLHGLVARLPDHADQCLYVQVTRGVAMRQHAMPIDVPPTVFAYAMPFPTVPSEVRHRGVSCVTARDFRWERGDIKSISMLGNVLARQMSVDQGAYETIMVREGYLTEASSSNVWIVQDGALIGPPASHHLLEGVRVELLAELCEELHLGFNRRPIPERELATADEVLLSSATKEVLAVTTLDGEPVGHGALRGKPGPVYARLYEAYQQHKRQPLL</sequence>
<dbReference type="InterPro" id="IPR050571">
    <property type="entry name" value="Class-IV_PLP-Dep_Aminotrnsfr"/>
</dbReference>
<evidence type="ECO:0000313" key="3">
    <source>
        <dbReference type="Proteomes" id="UP001606099"/>
    </source>
</evidence>
<comment type="caution">
    <text evidence="2">The sequence shown here is derived from an EMBL/GenBank/DDBJ whole genome shotgun (WGS) entry which is preliminary data.</text>
</comment>
<evidence type="ECO:0000256" key="1">
    <source>
        <dbReference type="ARBA" id="ARBA00009320"/>
    </source>
</evidence>
<dbReference type="Proteomes" id="UP001606099">
    <property type="component" value="Unassembled WGS sequence"/>
</dbReference>
<dbReference type="Gene3D" id="3.30.470.10">
    <property type="match status" value="1"/>
</dbReference>
<dbReference type="Pfam" id="PF01063">
    <property type="entry name" value="Aminotran_4"/>
    <property type="match status" value="1"/>
</dbReference>
<proteinExistence type="inferred from homology"/>
<organism evidence="2 3">
    <name type="scientific">Roseateles rivi</name>
    <dbReference type="NCBI Taxonomy" id="3299028"/>
    <lineage>
        <taxon>Bacteria</taxon>
        <taxon>Pseudomonadati</taxon>
        <taxon>Pseudomonadota</taxon>
        <taxon>Betaproteobacteria</taxon>
        <taxon>Burkholderiales</taxon>
        <taxon>Sphaerotilaceae</taxon>
        <taxon>Roseateles</taxon>
    </lineage>
</organism>
<dbReference type="InterPro" id="IPR043132">
    <property type="entry name" value="BCAT-like_C"/>
</dbReference>
<name>A0ABW7FUP6_9BURK</name>
<accession>A0ABW7FUP6</accession>
<dbReference type="EMBL" id="JBIGHZ010000002">
    <property type="protein sequence ID" value="MFG6448044.1"/>
    <property type="molecule type" value="Genomic_DNA"/>
</dbReference>
<reference evidence="2 3" key="1">
    <citation type="submission" date="2024-08" db="EMBL/GenBank/DDBJ databases">
        <authorList>
            <person name="Lu H."/>
        </authorList>
    </citation>
    <scope>NUCLEOTIDE SEQUENCE [LARGE SCALE GENOMIC DNA]</scope>
    <source>
        <strain evidence="2 3">BYS180W</strain>
    </source>
</reference>
<dbReference type="InterPro" id="IPR036038">
    <property type="entry name" value="Aminotransferase-like"/>
</dbReference>
<dbReference type="InterPro" id="IPR043131">
    <property type="entry name" value="BCAT-like_N"/>
</dbReference>